<reference evidence="2 3" key="1">
    <citation type="submission" date="2024-06" db="EMBL/GenBank/DDBJ databases">
        <title>A chromosome-level genome assembly of beet webworm, Loxostege sticticalis.</title>
        <authorList>
            <person name="Zhang Y."/>
        </authorList>
    </citation>
    <scope>NUCLEOTIDE SEQUENCE [LARGE SCALE GENOMIC DNA]</scope>
    <source>
        <strain evidence="2">AQ028</strain>
        <tissue evidence="2">Male pupae</tissue>
    </source>
</reference>
<evidence type="ECO:0000256" key="1">
    <source>
        <dbReference type="SAM" id="SignalP"/>
    </source>
</evidence>
<proteinExistence type="predicted"/>
<feature type="chain" id="PRO_5044766683" evidence="1">
    <location>
        <begin position="19"/>
        <end position="217"/>
    </location>
</feature>
<dbReference type="EMBL" id="JBEDNZ010000022">
    <property type="protein sequence ID" value="KAL0818620.1"/>
    <property type="molecule type" value="Genomic_DNA"/>
</dbReference>
<protein>
    <submittedName>
        <fullName evidence="2">Uncharacterized protein</fullName>
    </submittedName>
</protein>
<evidence type="ECO:0000313" key="3">
    <source>
        <dbReference type="Proteomes" id="UP001549921"/>
    </source>
</evidence>
<dbReference type="AlphaFoldDB" id="A0ABD0SFK0"/>
<keyword evidence="1" id="KW-0732">Signal</keyword>
<comment type="caution">
    <text evidence="2">The sequence shown here is derived from an EMBL/GenBank/DDBJ whole genome shotgun (WGS) entry which is preliminary data.</text>
</comment>
<gene>
    <name evidence="2" type="ORF">ABMA28_009052</name>
</gene>
<sequence>MMEIKVFGFVLMFSLSLAAPFHGDFFDYSFGEFDHRKPEKADIKQETQSDVAKFYEVVENVDDIPNPNPVGNPLIANYTTGKPLNVVLENANNDNSNVAVGDIVNDVTPTVEYKPINNPYDSDFEKENLETDEVDFNFDVTEQEQPSLRSYVFGLLKKAFINGLKSLIQKLFFRNENKYIQEDPNEHSNLVFLLEKLRKNSYEDRSVKYFGHEYEHY</sequence>
<dbReference type="Proteomes" id="UP001549921">
    <property type="component" value="Unassembled WGS sequence"/>
</dbReference>
<evidence type="ECO:0000313" key="2">
    <source>
        <dbReference type="EMBL" id="KAL0818620.1"/>
    </source>
</evidence>
<name>A0ABD0SFK0_LOXSC</name>
<organism evidence="2 3">
    <name type="scientific">Loxostege sticticalis</name>
    <name type="common">Beet webworm moth</name>
    <dbReference type="NCBI Taxonomy" id="481309"/>
    <lineage>
        <taxon>Eukaryota</taxon>
        <taxon>Metazoa</taxon>
        <taxon>Ecdysozoa</taxon>
        <taxon>Arthropoda</taxon>
        <taxon>Hexapoda</taxon>
        <taxon>Insecta</taxon>
        <taxon>Pterygota</taxon>
        <taxon>Neoptera</taxon>
        <taxon>Endopterygota</taxon>
        <taxon>Lepidoptera</taxon>
        <taxon>Glossata</taxon>
        <taxon>Ditrysia</taxon>
        <taxon>Pyraloidea</taxon>
        <taxon>Crambidae</taxon>
        <taxon>Pyraustinae</taxon>
        <taxon>Loxostege</taxon>
    </lineage>
</organism>
<feature type="signal peptide" evidence="1">
    <location>
        <begin position="1"/>
        <end position="18"/>
    </location>
</feature>
<accession>A0ABD0SFK0</accession>